<dbReference type="RefSeq" id="WP_332866244.1">
    <property type="nucleotide sequence ID" value="NZ_JBAFSM010000034.1"/>
</dbReference>
<evidence type="ECO:0000313" key="1">
    <source>
        <dbReference type="EMBL" id="MEG3438762.1"/>
    </source>
</evidence>
<dbReference type="Proteomes" id="UP001328733">
    <property type="component" value="Unassembled WGS sequence"/>
</dbReference>
<comment type="caution">
    <text evidence="1">The sequence shown here is derived from an EMBL/GenBank/DDBJ whole genome shotgun (WGS) entry which is preliminary data.</text>
</comment>
<proteinExistence type="predicted"/>
<reference evidence="1 2" key="1">
    <citation type="submission" date="2024-01" db="EMBL/GenBank/DDBJ databases">
        <title>Genomic insights into the taxonomy and metabolism of the cyanobacterium Pannus brasiliensis CCIBt3594.</title>
        <authorList>
            <person name="Machado M."/>
            <person name="Botero N.B."/>
            <person name="Andreote A.P.D."/>
            <person name="Feitosa A.M.T."/>
            <person name="Popin R."/>
            <person name="Sivonen K."/>
            <person name="Fiore M.F."/>
        </authorList>
    </citation>
    <scope>NUCLEOTIDE SEQUENCE [LARGE SCALE GENOMIC DNA]</scope>
    <source>
        <strain evidence="1 2">CCIBt3594</strain>
    </source>
</reference>
<organism evidence="1 2">
    <name type="scientific">Pannus brasiliensis CCIBt3594</name>
    <dbReference type="NCBI Taxonomy" id="1427578"/>
    <lineage>
        <taxon>Bacteria</taxon>
        <taxon>Bacillati</taxon>
        <taxon>Cyanobacteriota</taxon>
        <taxon>Cyanophyceae</taxon>
        <taxon>Oscillatoriophycideae</taxon>
        <taxon>Chroococcales</taxon>
        <taxon>Microcystaceae</taxon>
        <taxon>Pannus</taxon>
    </lineage>
</organism>
<protein>
    <recommendedName>
        <fullName evidence="3">Dynamin family protein</fullName>
    </recommendedName>
</protein>
<gene>
    <name evidence="1" type="ORF">V0288_16665</name>
</gene>
<accession>A0AAW9QW77</accession>
<keyword evidence="2" id="KW-1185">Reference proteome</keyword>
<evidence type="ECO:0008006" key="3">
    <source>
        <dbReference type="Google" id="ProtNLM"/>
    </source>
</evidence>
<dbReference type="AlphaFoldDB" id="A0AAW9QW77"/>
<evidence type="ECO:0000313" key="2">
    <source>
        <dbReference type="Proteomes" id="UP001328733"/>
    </source>
</evidence>
<dbReference type="EMBL" id="JBAFSM010000034">
    <property type="protein sequence ID" value="MEG3438762.1"/>
    <property type="molecule type" value="Genomic_DNA"/>
</dbReference>
<sequence>MNEEFKAFQKLLDSTDQLLAGDYSFLDSVEIRGSAEKVNKSLQPCLQQLKIYANQFQPFIKACFDELDRAEDVWNSKQRILDFPTLTIWEKSGEIAGLDIQIQTIGQECKRVAFEEARSLVSDMIKGIKQTHFIDVKNKKEKIDLGWGDKDNFNKTISGYIKAYSEDIEKVVNENFKKILLKYSYSPVSSGIVSDHMNVLDKDSYLKFKQDYDRIKTSFQQYVNNILGVNFQENKITGVIFVLATGDIANWKNKSGNITWKEIESFGTSFQKSVENKIERLFDHRMNFTKHSLQLLLKNYNDLLEKQSRYRQETPEQRLAEKAWIDRQRKGLQEIQARLDEILN</sequence>
<name>A0AAW9QW77_9CHRO</name>